<evidence type="ECO:0000313" key="2">
    <source>
        <dbReference type="EMBL" id="GCE21114.1"/>
    </source>
</evidence>
<dbReference type="SUPFAM" id="SSF51182">
    <property type="entry name" value="RmlC-like cupins"/>
    <property type="match status" value="1"/>
</dbReference>
<dbReference type="Proteomes" id="UP000287188">
    <property type="component" value="Unassembled WGS sequence"/>
</dbReference>
<protein>
    <recommendedName>
        <fullName evidence="1">Cupin type-2 domain-containing protein</fullName>
    </recommendedName>
</protein>
<sequence length="136" mass="14619">MQVRRFSADVKSKVPGGHAGLYAVPVLQDGSHIPAERLEAFARKVNGLPLFSTGAPNVVVMYFEAQATLDEHSAPHPTLFMVLQGQGLVRIGGPQGETQAVQAGDALLWPAHLDHKVWTEGSELQAIAIEGWSDQV</sequence>
<accession>A0A402APY6</accession>
<keyword evidence="3" id="KW-1185">Reference proteome</keyword>
<evidence type="ECO:0000313" key="3">
    <source>
        <dbReference type="Proteomes" id="UP000287188"/>
    </source>
</evidence>
<comment type="caution">
    <text evidence="2">The sequence shown here is derived from an EMBL/GenBank/DDBJ whole genome shotgun (WGS) entry which is preliminary data.</text>
</comment>
<dbReference type="RefSeq" id="WP_126552664.1">
    <property type="nucleotide sequence ID" value="NZ_BIFS01000001.1"/>
</dbReference>
<dbReference type="InterPro" id="IPR011051">
    <property type="entry name" value="RmlC_Cupin_sf"/>
</dbReference>
<dbReference type="AlphaFoldDB" id="A0A402APY6"/>
<dbReference type="Gene3D" id="2.60.120.10">
    <property type="entry name" value="Jelly Rolls"/>
    <property type="match status" value="1"/>
</dbReference>
<proteinExistence type="predicted"/>
<reference evidence="3" key="1">
    <citation type="submission" date="2018-12" db="EMBL/GenBank/DDBJ databases">
        <title>Tengunoibacter tsumagoiensis gen. nov., sp. nov., Dictyobacter kobayashii sp. nov., D. alpinus sp. nov., and D. joshuensis sp. nov. and description of Dictyobacteraceae fam. nov. within the order Ktedonobacterales isolated from Tengu-no-mugimeshi.</title>
        <authorList>
            <person name="Wang C.M."/>
            <person name="Zheng Y."/>
            <person name="Sakai Y."/>
            <person name="Toyoda A."/>
            <person name="Minakuchi Y."/>
            <person name="Abe K."/>
            <person name="Yokota A."/>
            <person name="Yabe S."/>
        </authorList>
    </citation>
    <scope>NUCLEOTIDE SEQUENCE [LARGE SCALE GENOMIC DNA]</scope>
    <source>
        <strain evidence="3">Uno11</strain>
    </source>
</reference>
<organism evidence="2 3">
    <name type="scientific">Dictyobacter kobayashii</name>
    <dbReference type="NCBI Taxonomy" id="2014872"/>
    <lineage>
        <taxon>Bacteria</taxon>
        <taxon>Bacillati</taxon>
        <taxon>Chloroflexota</taxon>
        <taxon>Ktedonobacteria</taxon>
        <taxon>Ktedonobacterales</taxon>
        <taxon>Dictyobacteraceae</taxon>
        <taxon>Dictyobacter</taxon>
    </lineage>
</organism>
<dbReference type="EMBL" id="BIFS01000001">
    <property type="protein sequence ID" value="GCE21114.1"/>
    <property type="molecule type" value="Genomic_DNA"/>
</dbReference>
<dbReference type="InterPro" id="IPR014710">
    <property type="entry name" value="RmlC-like_jellyroll"/>
</dbReference>
<gene>
    <name evidence="2" type="ORF">KDK_49140</name>
</gene>
<dbReference type="OrthoDB" id="160126at2"/>
<dbReference type="Pfam" id="PF07883">
    <property type="entry name" value="Cupin_2"/>
    <property type="match status" value="1"/>
</dbReference>
<feature type="domain" description="Cupin type-2" evidence="1">
    <location>
        <begin position="60"/>
        <end position="126"/>
    </location>
</feature>
<name>A0A402APY6_9CHLR</name>
<dbReference type="InterPro" id="IPR013096">
    <property type="entry name" value="Cupin_2"/>
</dbReference>
<evidence type="ECO:0000259" key="1">
    <source>
        <dbReference type="Pfam" id="PF07883"/>
    </source>
</evidence>